<gene>
    <name evidence="1" type="ORF">PoB_007370900</name>
</gene>
<keyword evidence="2" id="KW-1185">Reference proteome</keyword>
<dbReference type="EMBL" id="BLXT01008287">
    <property type="protein sequence ID" value="GFO47204.1"/>
    <property type="molecule type" value="Genomic_DNA"/>
</dbReference>
<evidence type="ECO:0000313" key="1">
    <source>
        <dbReference type="EMBL" id="GFO47204.1"/>
    </source>
</evidence>
<reference evidence="1 2" key="1">
    <citation type="journal article" date="2021" name="Elife">
        <title>Chloroplast acquisition without the gene transfer in kleptoplastic sea slugs, Plakobranchus ocellatus.</title>
        <authorList>
            <person name="Maeda T."/>
            <person name="Takahashi S."/>
            <person name="Yoshida T."/>
            <person name="Shimamura S."/>
            <person name="Takaki Y."/>
            <person name="Nagai Y."/>
            <person name="Toyoda A."/>
            <person name="Suzuki Y."/>
            <person name="Arimoto A."/>
            <person name="Ishii H."/>
            <person name="Satoh N."/>
            <person name="Nishiyama T."/>
            <person name="Hasebe M."/>
            <person name="Maruyama T."/>
            <person name="Minagawa J."/>
            <person name="Obokata J."/>
            <person name="Shigenobu S."/>
        </authorList>
    </citation>
    <scope>NUCLEOTIDE SEQUENCE [LARGE SCALE GENOMIC DNA]</scope>
</reference>
<proteinExistence type="predicted"/>
<comment type="caution">
    <text evidence="1">The sequence shown here is derived from an EMBL/GenBank/DDBJ whole genome shotgun (WGS) entry which is preliminary data.</text>
</comment>
<evidence type="ECO:0000313" key="2">
    <source>
        <dbReference type="Proteomes" id="UP000735302"/>
    </source>
</evidence>
<dbReference type="Proteomes" id="UP000735302">
    <property type="component" value="Unassembled WGS sequence"/>
</dbReference>
<name>A0AAV4DT76_9GAST</name>
<protein>
    <submittedName>
        <fullName evidence="1">Uncharacterized protein</fullName>
    </submittedName>
</protein>
<sequence length="223" mass="24993">MIKVDLQTASLPFLNPSGLLFHSRPYGFYSSEPFAPLRAIDAPECIRCDPVRPNNDKICGRRVQYVGSKITVLQPAKIDDDDHDNDGDNDDAFILSRTQQAPPPSHAEWRCAELATQAETRSIVYRDGVKRQQDFFSVLFFSIHHGMQKLCRGAFISMLGHFSRQSPVVSRTCAVDSRHGRRVCLRQSQRLGGSAKGDHSHLEVTGQHCRHIGQLKTYALCSS</sequence>
<dbReference type="AlphaFoldDB" id="A0AAV4DT76"/>
<organism evidence="1 2">
    <name type="scientific">Plakobranchus ocellatus</name>
    <dbReference type="NCBI Taxonomy" id="259542"/>
    <lineage>
        <taxon>Eukaryota</taxon>
        <taxon>Metazoa</taxon>
        <taxon>Spiralia</taxon>
        <taxon>Lophotrochozoa</taxon>
        <taxon>Mollusca</taxon>
        <taxon>Gastropoda</taxon>
        <taxon>Heterobranchia</taxon>
        <taxon>Euthyneura</taxon>
        <taxon>Panpulmonata</taxon>
        <taxon>Sacoglossa</taxon>
        <taxon>Placobranchoidea</taxon>
        <taxon>Plakobranchidae</taxon>
        <taxon>Plakobranchus</taxon>
    </lineage>
</organism>
<accession>A0AAV4DT76</accession>